<dbReference type="InterPro" id="IPR018488">
    <property type="entry name" value="cNMP-bd_CS"/>
</dbReference>
<feature type="domain" description="Cyclic nucleotide-binding" evidence="2">
    <location>
        <begin position="789"/>
        <end position="894"/>
    </location>
</feature>
<dbReference type="Pfam" id="PF00027">
    <property type="entry name" value="cNMP_binding"/>
    <property type="match status" value="1"/>
</dbReference>
<feature type="transmembrane region" description="Helical" evidence="1">
    <location>
        <begin position="133"/>
        <end position="150"/>
    </location>
</feature>
<proteinExistence type="predicted"/>
<dbReference type="PROSITE" id="PS00889">
    <property type="entry name" value="CNMP_BINDING_2"/>
    <property type="match status" value="1"/>
</dbReference>
<evidence type="ECO:0000313" key="4">
    <source>
        <dbReference type="Proteomes" id="UP000316781"/>
    </source>
</evidence>
<name>A0A549T8S0_METSR</name>
<evidence type="ECO:0000313" key="3">
    <source>
        <dbReference type="EMBL" id="TRL38271.1"/>
    </source>
</evidence>
<keyword evidence="1" id="KW-0472">Membrane</keyword>
<dbReference type="InterPro" id="IPR000595">
    <property type="entry name" value="cNMP-bd_dom"/>
</dbReference>
<dbReference type="InterPro" id="IPR017896">
    <property type="entry name" value="4Fe4S_Fe-S-bd"/>
</dbReference>
<organism evidence="3 4">
    <name type="scientific">Methylosinus sporium</name>
    <dbReference type="NCBI Taxonomy" id="428"/>
    <lineage>
        <taxon>Bacteria</taxon>
        <taxon>Pseudomonadati</taxon>
        <taxon>Pseudomonadota</taxon>
        <taxon>Alphaproteobacteria</taxon>
        <taxon>Hyphomicrobiales</taxon>
        <taxon>Methylocystaceae</taxon>
        <taxon>Methylosinus</taxon>
    </lineage>
</organism>
<dbReference type="InterPro" id="IPR014710">
    <property type="entry name" value="RmlC-like_jellyroll"/>
</dbReference>
<dbReference type="CDD" id="cd00038">
    <property type="entry name" value="CAP_ED"/>
    <property type="match status" value="1"/>
</dbReference>
<keyword evidence="1" id="KW-1133">Transmembrane helix</keyword>
<protein>
    <submittedName>
        <fullName evidence="3">Cyclic nucleotide-binding domain-containing protein</fullName>
    </submittedName>
</protein>
<gene>
    <name evidence="3" type="ORF">FM996_00775</name>
</gene>
<reference evidence="3 4" key="1">
    <citation type="submission" date="2019-07" db="EMBL/GenBank/DDBJ databases">
        <title>Ln-dependent methylotrophs.</title>
        <authorList>
            <person name="Tani A."/>
        </authorList>
    </citation>
    <scope>NUCLEOTIDE SEQUENCE [LARGE SCALE GENOMIC DNA]</scope>
    <source>
        <strain evidence="3 4">SM89A</strain>
    </source>
</reference>
<dbReference type="InterPro" id="IPR018490">
    <property type="entry name" value="cNMP-bd_dom_sf"/>
</dbReference>
<dbReference type="PROSITE" id="PS50042">
    <property type="entry name" value="CNMP_BINDING_3"/>
    <property type="match status" value="1"/>
</dbReference>
<sequence length="928" mass="102522">MRSVRVVLLLAWGALIVALFYDPLTAWLTLPDSGSPFRIGDDPVVIQGVPRYSTPYSMTNRIFWTIAVPLVPFSIMLLGHEFWRRVCPLSHASQFARTFGFERKLPNLNRKTGRVERVLALLPSQSWLRRNHLYFQLGFLTVGVSGRILFYNSSHVALAAAFIFIISFAIFVGFVYGGKSWCNYFCPTAVVQQIYTGPGGLFDSKPHIERVAVKQSSCRASTASADRSICVGCTTNCPDIDLENNYWKTVDLDQKRNVYYLFFGLVFGFYTYYFIYSGTWDYYMSGFWTHESDPFGALLKPGLYFDGHSIPVPKLVAAPVYIVLCMVLSFALFLGLERLYERCSSARGLALSKTQRRHHMLTISGFASFTLFYAFAGRPNILLMPSIAVKLIDLAIAATSVAWLISSLARNADLYRHESLGHALRLELKRMGFRSEEFLDGRSLDQLSADEIYVLAKTLPNFSVDQKRNAYRAILADTLATGQTRSSESLKLLRDLRVQLGLSDSDHDAIAHALGVEDPSLFNSDLARTVEEHARRRNYREFVIDLVQKGLAAGVAPKAWLARTETLASIRQMRNWFNISDEEHGEIVGEATNDQKRSTERIEALVHSLKWTESARFTLSHENRPEASLIAKTIVKWQAQLVREIVHLAATLEDAARAAELVRPIALILGTEGNSALLETIDAAPAALRDAVHSARTQASSASYFEIIEMSRPADVVFRSFLDDRDALVRALAVSALATESAEGAALAREIFGHGEALPPLAEEIVASAKHGERSPMVTIMAELLVSSVFSRVDLSVLAEIARRSSIEIHPEGAQICRYGESSDGMFVLVRGETIAWVAGENGREIIGRGGAGTVFGELGVISGRPRSAFVEVASEEACVVAIPRSAVDDLLGRDASAVQSILKTVTGYLLDNMAAASAKAKQELQTS</sequence>
<dbReference type="Gene3D" id="2.60.120.10">
    <property type="entry name" value="Jelly Rolls"/>
    <property type="match status" value="1"/>
</dbReference>
<evidence type="ECO:0000256" key="1">
    <source>
        <dbReference type="SAM" id="Phobius"/>
    </source>
</evidence>
<keyword evidence="1" id="KW-0812">Transmembrane</keyword>
<feature type="transmembrane region" description="Helical" evidence="1">
    <location>
        <begin position="156"/>
        <end position="176"/>
    </location>
</feature>
<feature type="transmembrane region" description="Helical" evidence="1">
    <location>
        <begin position="258"/>
        <end position="276"/>
    </location>
</feature>
<dbReference type="Pfam" id="PF12801">
    <property type="entry name" value="Fer4_5"/>
    <property type="match status" value="1"/>
</dbReference>
<dbReference type="EMBL" id="VJMF01000003">
    <property type="protein sequence ID" value="TRL38271.1"/>
    <property type="molecule type" value="Genomic_DNA"/>
</dbReference>
<comment type="caution">
    <text evidence="3">The sequence shown here is derived from an EMBL/GenBank/DDBJ whole genome shotgun (WGS) entry which is preliminary data.</text>
</comment>
<feature type="transmembrane region" description="Helical" evidence="1">
    <location>
        <begin position="357"/>
        <end position="376"/>
    </location>
</feature>
<dbReference type="AlphaFoldDB" id="A0A549T8S0"/>
<dbReference type="SMART" id="SM00100">
    <property type="entry name" value="cNMP"/>
    <property type="match status" value="1"/>
</dbReference>
<feature type="transmembrane region" description="Helical" evidence="1">
    <location>
        <begin position="315"/>
        <end position="336"/>
    </location>
</feature>
<evidence type="ECO:0000259" key="2">
    <source>
        <dbReference type="PROSITE" id="PS50042"/>
    </source>
</evidence>
<dbReference type="Proteomes" id="UP000316781">
    <property type="component" value="Unassembled WGS sequence"/>
</dbReference>
<dbReference type="RefSeq" id="WP_142861405.1">
    <property type="nucleotide sequence ID" value="NZ_VJMF01000003.1"/>
</dbReference>
<accession>A0A549T8S0</accession>
<dbReference type="SUPFAM" id="SSF51206">
    <property type="entry name" value="cAMP-binding domain-like"/>
    <property type="match status" value="1"/>
</dbReference>
<feature type="transmembrane region" description="Helical" evidence="1">
    <location>
        <begin position="62"/>
        <end position="83"/>
    </location>
</feature>